<gene>
    <name evidence="2" type="ORF">HELGO_WM11402</name>
</gene>
<feature type="transmembrane region" description="Helical" evidence="1">
    <location>
        <begin position="98"/>
        <end position="119"/>
    </location>
</feature>
<keyword evidence="1" id="KW-1133">Transmembrane helix</keyword>
<sequence length="125" mass="14263">MTPKKFCIQLTILSIVVALLLVLLDASNLIKSHLSLSWISWGFFIFFSAGLFYASSKSANSENKHLFGQIFLLSIFFKMLFCASILIAYMLITEPHTAHFALPFLFIYLIFTTHEVYFVTKLAKP</sequence>
<evidence type="ECO:0008006" key="3">
    <source>
        <dbReference type="Google" id="ProtNLM"/>
    </source>
</evidence>
<dbReference type="EMBL" id="CACVAQ010000065">
    <property type="protein sequence ID" value="CAA6801451.1"/>
    <property type="molecule type" value="Genomic_DNA"/>
</dbReference>
<evidence type="ECO:0000313" key="2">
    <source>
        <dbReference type="EMBL" id="CAA6801451.1"/>
    </source>
</evidence>
<keyword evidence="1" id="KW-0812">Transmembrane</keyword>
<feature type="transmembrane region" description="Helical" evidence="1">
    <location>
        <begin position="66"/>
        <end position="92"/>
    </location>
</feature>
<proteinExistence type="predicted"/>
<dbReference type="AlphaFoldDB" id="A0A6S6RZC5"/>
<reference evidence="2" key="1">
    <citation type="submission" date="2020-01" db="EMBL/GenBank/DDBJ databases">
        <authorList>
            <person name="Meier V. D."/>
            <person name="Meier V D."/>
        </authorList>
    </citation>
    <scope>NUCLEOTIDE SEQUENCE</scope>
    <source>
        <strain evidence="2">HLG_WM_MAG_10</strain>
    </source>
</reference>
<accession>A0A6S6RZC5</accession>
<protein>
    <recommendedName>
        <fullName evidence="3">ATP synthase protein I</fullName>
    </recommendedName>
</protein>
<keyword evidence="1" id="KW-0472">Membrane</keyword>
<evidence type="ECO:0000256" key="1">
    <source>
        <dbReference type="SAM" id="Phobius"/>
    </source>
</evidence>
<organism evidence="2">
    <name type="scientific">uncultured Aureispira sp</name>
    <dbReference type="NCBI Taxonomy" id="1331704"/>
    <lineage>
        <taxon>Bacteria</taxon>
        <taxon>Pseudomonadati</taxon>
        <taxon>Bacteroidota</taxon>
        <taxon>Saprospiria</taxon>
        <taxon>Saprospirales</taxon>
        <taxon>Saprospiraceae</taxon>
        <taxon>Aureispira</taxon>
        <taxon>environmental samples</taxon>
    </lineage>
</organism>
<name>A0A6S6RZC5_9BACT</name>
<feature type="transmembrane region" description="Helical" evidence="1">
    <location>
        <begin position="36"/>
        <end position="54"/>
    </location>
</feature>